<evidence type="ECO:0000313" key="12">
    <source>
        <dbReference type="EMBL" id="KAL1497838.1"/>
    </source>
</evidence>
<evidence type="ECO:0000256" key="7">
    <source>
        <dbReference type="ARBA" id="ARBA00023170"/>
    </source>
</evidence>
<gene>
    <name evidence="12" type="ORF">ABEB36_008726</name>
</gene>
<dbReference type="SUPFAM" id="SSF81321">
    <property type="entry name" value="Family A G protein-coupled receptor-like"/>
    <property type="match status" value="1"/>
</dbReference>
<evidence type="ECO:0000256" key="2">
    <source>
        <dbReference type="ARBA" id="ARBA00010663"/>
    </source>
</evidence>
<dbReference type="PANTHER" id="PTHR24238">
    <property type="entry name" value="G-PROTEIN COUPLED RECEPTOR"/>
    <property type="match status" value="1"/>
</dbReference>
<evidence type="ECO:0000259" key="11">
    <source>
        <dbReference type="PROSITE" id="PS50262"/>
    </source>
</evidence>
<evidence type="ECO:0000256" key="1">
    <source>
        <dbReference type="ARBA" id="ARBA00004141"/>
    </source>
</evidence>
<evidence type="ECO:0000256" key="6">
    <source>
        <dbReference type="ARBA" id="ARBA00023136"/>
    </source>
</evidence>
<keyword evidence="8 9" id="KW-0807">Transducer</keyword>
<dbReference type="PROSITE" id="PS50262">
    <property type="entry name" value="G_PROTEIN_RECEP_F1_2"/>
    <property type="match status" value="1"/>
</dbReference>
<dbReference type="EMBL" id="JBDJPC010000006">
    <property type="protein sequence ID" value="KAL1497838.1"/>
    <property type="molecule type" value="Genomic_DNA"/>
</dbReference>
<sequence length="377" mass="43797">MSVLICDTQFSKTFNCRKYNYLQKTCMISLAISDILTCVTFCFNYLDLLSKPLNLIWTLGEFFCWYNPVGQVLGNLASSLALFVIALDRYHNIMFALNRKWNPSLRNCLVVTILVWLLCFGISYPMATFYFHVPVILPDGTETIYICSANTKTRGDITFYYVSITILFFVPLIVMFFWFYFAIALLIWRHRKPIGQGANNGIDEASSSKSTSDNHQVVNTVHKKKKNVQMQRKVRTFKIVIVLIFAFIFCRMPYWLFWLVKLLTRFRNGDFVWRTTLILASLNLLNCVLNPILYTYLNQTLYLIRKIQNFICTTCCCCFSTAEFEDYEKGAPVHEGVLGKVAMVERDVVQQKPVFKAPHENFPQVPSFPKFTSVNRF</sequence>
<dbReference type="InterPro" id="IPR000276">
    <property type="entry name" value="GPCR_Rhodpsn"/>
</dbReference>
<feature type="transmembrane region" description="Helical" evidence="10">
    <location>
        <begin position="27"/>
        <end position="46"/>
    </location>
</feature>
<dbReference type="GO" id="GO:0004930">
    <property type="term" value="F:G protein-coupled receptor activity"/>
    <property type="evidence" value="ECO:0007669"/>
    <property type="project" value="UniProtKB-KW"/>
</dbReference>
<keyword evidence="6 10" id="KW-0472">Membrane</keyword>
<dbReference type="InterPro" id="IPR017452">
    <property type="entry name" value="GPCR_Rhodpsn_7TM"/>
</dbReference>
<dbReference type="Proteomes" id="UP001566132">
    <property type="component" value="Unassembled WGS sequence"/>
</dbReference>
<feature type="transmembrane region" description="Helical" evidence="10">
    <location>
        <begin position="236"/>
        <end position="257"/>
    </location>
</feature>
<dbReference type="AlphaFoldDB" id="A0ABD1EMW0"/>
<comment type="subcellular location">
    <subcellularLocation>
        <location evidence="1">Membrane</location>
        <topology evidence="1">Multi-pass membrane protein</topology>
    </subcellularLocation>
</comment>
<evidence type="ECO:0000256" key="5">
    <source>
        <dbReference type="ARBA" id="ARBA00023040"/>
    </source>
</evidence>
<evidence type="ECO:0000256" key="9">
    <source>
        <dbReference type="RuleBase" id="RU000688"/>
    </source>
</evidence>
<proteinExistence type="inferred from homology"/>
<name>A0ABD1EMW0_HYPHA</name>
<evidence type="ECO:0000313" key="13">
    <source>
        <dbReference type="Proteomes" id="UP001566132"/>
    </source>
</evidence>
<evidence type="ECO:0000256" key="10">
    <source>
        <dbReference type="SAM" id="Phobius"/>
    </source>
</evidence>
<dbReference type="PANTHER" id="PTHR24238:SF58">
    <property type="entry name" value="FI22604P1"/>
    <property type="match status" value="1"/>
</dbReference>
<dbReference type="PROSITE" id="PS00237">
    <property type="entry name" value="G_PROTEIN_RECEP_F1_1"/>
    <property type="match status" value="1"/>
</dbReference>
<feature type="transmembrane region" description="Helical" evidence="10">
    <location>
        <begin position="159"/>
        <end position="188"/>
    </location>
</feature>
<keyword evidence="4 10" id="KW-1133">Transmembrane helix</keyword>
<keyword evidence="3 9" id="KW-0812">Transmembrane</keyword>
<comment type="caution">
    <text evidence="12">The sequence shown here is derived from an EMBL/GenBank/DDBJ whole genome shotgun (WGS) entry which is preliminary data.</text>
</comment>
<keyword evidence="7 9" id="KW-0675">Receptor</keyword>
<reference evidence="12 13" key="1">
    <citation type="submission" date="2024-05" db="EMBL/GenBank/DDBJ databases">
        <title>Genetic variation in Jamaican populations of the coffee berry borer (Hypothenemus hampei).</title>
        <authorList>
            <person name="Errbii M."/>
            <person name="Myrie A."/>
        </authorList>
    </citation>
    <scope>NUCLEOTIDE SEQUENCE [LARGE SCALE GENOMIC DNA]</scope>
    <source>
        <strain evidence="12">JA-Hopewell-2020-01-JO</strain>
        <tissue evidence="12">Whole body</tissue>
    </source>
</reference>
<organism evidence="12 13">
    <name type="scientific">Hypothenemus hampei</name>
    <name type="common">Coffee berry borer</name>
    <dbReference type="NCBI Taxonomy" id="57062"/>
    <lineage>
        <taxon>Eukaryota</taxon>
        <taxon>Metazoa</taxon>
        <taxon>Ecdysozoa</taxon>
        <taxon>Arthropoda</taxon>
        <taxon>Hexapoda</taxon>
        <taxon>Insecta</taxon>
        <taxon>Pterygota</taxon>
        <taxon>Neoptera</taxon>
        <taxon>Endopterygota</taxon>
        <taxon>Coleoptera</taxon>
        <taxon>Polyphaga</taxon>
        <taxon>Cucujiformia</taxon>
        <taxon>Curculionidae</taxon>
        <taxon>Scolytinae</taxon>
        <taxon>Hypothenemus</taxon>
    </lineage>
</organism>
<keyword evidence="5 9" id="KW-0297">G-protein coupled receptor</keyword>
<feature type="transmembrane region" description="Helical" evidence="10">
    <location>
        <begin position="66"/>
        <end position="87"/>
    </location>
</feature>
<feature type="transmembrane region" description="Helical" evidence="10">
    <location>
        <begin position="277"/>
        <end position="297"/>
    </location>
</feature>
<evidence type="ECO:0000256" key="3">
    <source>
        <dbReference type="ARBA" id="ARBA00022692"/>
    </source>
</evidence>
<keyword evidence="13" id="KW-1185">Reference proteome</keyword>
<dbReference type="Gene3D" id="1.20.1070.10">
    <property type="entry name" value="Rhodopsin 7-helix transmembrane proteins"/>
    <property type="match status" value="1"/>
</dbReference>
<dbReference type="CDD" id="cd00637">
    <property type="entry name" value="7tm_classA_rhodopsin-like"/>
    <property type="match status" value="1"/>
</dbReference>
<accession>A0ABD1EMW0</accession>
<feature type="domain" description="G-protein coupled receptors family 1 profile" evidence="11">
    <location>
        <begin position="1"/>
        <end position="294"/>
    </location>
</feature>
<dbReference type="Pfam" id="PF00001">
    <property type="entry name" value="7tm_1"/>
    <property type="match status" value="1"/>
</dbReference>
<dbReference type="GO" id="GO:0016020">
    <property type="term" value="C:membrane"/>
    <property type="evidence" value="ECO:0007669"/>
    <property type="project" value="UniProtKB-SubCell"/>
</dbReference>
<protein>
    <recommendedName>
        <fullName evidence="11">G-protein coupled receptors family 1 profile domain-containing protein</fullName>
    </recommendedName>
</protein>
<dbReference type="PRINTS" id="PR00237">
    <property type="entry name" value="GPCRRHODOPSN"/>
</dbReference>
<evidence type="ECO:0000256" key="8">
    <source>
        <dbReference type="ARBA" id="ARBA00023224"/>
    </source>
</evidence>
<feature type="transmembrane region" description="Helical" evidence="10">
    <location>
        <begin position="108"/>
        <end position="131"/>
    </location>
</feature>
<evidence type="ECO:0000256" key="4">
    <source>
        <dbReference type="ARBA" id="ARBA00022989"/>
    </source>
</evidence>
<comment type="similarity">
    <text evidence="2 9">Belongs to the G-protein coupled receptor 1 family.</text>
</comment>